<name>A0A2I1K519_9LACT</name>
<comment type="caution">
    <text evidence="18">The sequence shown here is derived from an EMBL/GenBank/DDBJ whole genome shotgun (WGS) entry which is preliminary data.</text>
</comment>
<feature type="transmembrane region" description="Helical" evidence="16">
    <location>
        <begin position="126"/>
        <end position="144"/>
    </location>
</feature>
<keyword evidence="13" id="KW-0406">Ion transport</keyword>
<keyword evidence="8" id="KW-0187">Copper transport</keyword>
<evidence type="ECO:0000256" key="10">
    <source>
        <dbReference type="ARBA" id="ARBA00022967"/>
    </source>
</evidence>
<dbReference type="InterPro" id="IPR018303">
    <property type="entry name" value="ATPase_P-typ_P_site"/>
</dbReference>
<evidence type="ECO:0000256" key="8">
    <source>
        <dbReference type="ARBA" id="ARBA00022796"/>
    </source>
</evidence>
<dbReference type="AlphaFoldDB" id="A0A2I1K519"/>
<feature type="transmembrane region" description="Helical" evidence="16">
    <location>
        <begin position="352"/>
        <end position="375"/>
    </location>
</feature>
<dbReference type="SFLD" id="SFLDF00027">
    <property type="entry name" value="p-type_atpase"/>
    <property type="match status" value="1"/>
</dbReference>
<dbReference type="PANTHER" id="PTHR43520:SF8">
    <property type="entry name" value="P-TYPE CU(+) TRANSPORTER"/>
    <property type="match status" value="1"/>
</dbReference>
<evidence type="ECO:0000256" key="6">
    <source>
        <dbReference type="ARBA" id="ARBA00022723"/>
    </source>
</evidence>
<feature type="transmembrane region" description="Helical" evidence="16">
    <location>
        <begin position="723"/>
        <end position="743"/>
    </location>
</feature>
<dbReference type="SUPFAM" id="SSF55008">
    <property type="entry name" value="HMA, heavy metal-associated domain"/>
    <property type="match status" value="1"/>
</dbReference>
<dbReference type="RefSeq" id="WP_101953674.1">
    <property type="nucleotide sequence ID" value="NZ_PKHE01000001.1"/>
</dbReference>
<dbReference type="CDD" id="cd00371">
    <property type="entry name" value="HMA"/>
    <property type="match status" value="1"/>
</dbReference>
<dbReference type="NCBIfam" id="TIGR01511">
    <property type="entry name" value="ATPase-IB1_Cu"/>
    <property type="match status" value="1"/>
</dbReference>
<dbReference type="Pfam" id="PF00122">
    <property type="entry name" value="E1-E2_ATPase"/>
    <property type="match status" value="1"/>
</dbReference>
<evidence type="ECO:0000256" key="4">
    <source>
        <dbReference type="ARBA" id="ARBA00022448"/>
    </source>
</evidence>
<dbReference type="GO" id="GO:0005524">
    <property type="term" value="F:ATP binding"/>
    <property type="evidence" value="ECO:0007669"/>
    <property type="project" value="UniProtKB-UniRule"/>
</dbReference>
<keyword evidence="4" id="KW-0813">Transport</keyword>
<dbReference type="InterPro" id="IPR059000">
    <property type="entry name" value="ATPase_P-type_domA"/>
</dbReference>
<feature type="transmembrane region" description="Helical" evidence="16">
    <location>
        <begin position="695"/>
        <end position="717"/>
    </location>
</feature>
<dbReference type="InterPro" id="IPR008250">
    <property type="entry name" value="ATPase_P-typ_transduc_dom_A_sf"/>
</dbReference>
<feature type="transmembrane region" description="Helical" evidence="16">
    <location>
        <begin position="165"/>
        <end position="187"/>
    </location>
</feature>
<dbReference type="SUPFAM" id="SSF81653">
    <property type="entry name" value="Calcium ATPase, transduction domain A"/>
    <property type="match status" value="1"/>
</dbReference>
<evidence type="ECO:0000256" key="12">
    <source>
        <dbReference type="ARBA" id="ARBA00023008"/>
    </source>
</evidence>
<evidence type="ECO:0000256" key="7">
    <source>
        <dbReference type="ARBA" id="ARBA00022741"/>
    </source>
</evidence>
<dbReference type="InterPro" id="IPR023299">
    <property type="entry name" value="ATPase_P-typ_cyto_dom_N"/>
</dbReference>
<comment type="subcellular location">
    <subcellularLocation>
        <location evidence="1">Cell membrane</location>
        <topology evidence="1">Multi-pass membrane protein</topology>
    </subcellularLocation>
</comment>
<dbReference type="Pfam" id="PF00702">
    <property type="entry name" value="Hydrolase"/>
    <property type="match status" value="1"/>
</dbReference>
<dbReference type="NCBIfam" id="TIGR01494">
    <property type="entry name" value="ATPase_P-type"/>
    <property type="match status" value="1"/>
</dbReference>
<dbReference type="InterPro" id="IPR023298">
    <property type="entry name" value="ATPase_P-typ_TM_dom_sf"/>
</dbReference>
<feature type="transmembrane region" description="Helical" evidence="16">
    <location>
        <begin position="199"/>
        <end position="217"/>
    </location>
</feature>
<keyword evidence="12" id="KW-0186">Copper</keyword>
<dbReference type="OrthoDB" id="9813266at2"/>
<keyword evidence="9 16" id="KW-0067">ATP-binding</keyword>
<feature type="domain" description="HMA" evidence="17">
    <location>
        <begin position="1"/>
        <end position="66"/>
    </location>
</feature>
<proteinExistence type="inferred from homology"/>
<evidence type="ECO:0000313" key="18">
    <source>
        <dbReference type="EMBL" id="PKY90740.1"/>
    </source>
</evidence>
<dbReference type="NCBIfam" id="TIGR01525">
    <property type="entry name" value="ATPase-IB_hvy"/>
    <property type="match status" value="1"/>
</dbReference>
<evidence type="ECO:0000256" key="5">
    <source>
        <dbReference type="ARBA" id="ARBA00022692"/>
    </source>
</evidence>
<dbReference type="InterPro" id="IPR027256">
    <property type="entry name" value="P-typ_ATPase_IB"/>
</dbReference>
<feature type="transmembrane region" description="Helical" evidence="16">
    <location>
        <begin position="93"/>
        <end position="114"/>
    </location>
</feature>
<dbReference type="GO" id="GO:0016887">
    <property type="term" value="F:ATP hydrolysis activity"/>
    <property type="evidence" value="ECO:0007669"/>
    <property type="project" value="InterPro"/>
</dbReference>
<dbReference type="SUPFAM" id="SSF56784">
    <property type="entry name" value="HAD-like"/>
    <property type="match status" value="1"/>
</dbReference>
<evidence type="ECO:0000256" key="1">
    <source>
        <dbReference type="ARBA" id="ARBA00004651"/>
    </source>
</evidence>
<evidence type="ECO:0000313" key="19">
    <source>
        <dbReference type="Proteomes" id="UP000234384"/>
    </source>
</evidence>
<dbReference type="CDD" id="cd02094">
    <property type="entry name" value="P-type_ATPase_Cu-like"/>
    <property type="match status" value="1"/>
</dbReference>
<sequence>MKQNYHIDGMSCASCASRVEQAALKVPSVKEASVNLATDTLRVTSDNELDPTNIIESVQQAGYQANLILSPQEQFERDERQKEAKRIMQKKQLYWMFLFAIPLFIIAMGPMLGIPLPHIIDPVSSPLGNALVQFILTVPILYFGRDIFIRGFRQLIHKQPSMDSLVALGTSAAFIQGIIATIYWVISPTSTTGHHPIELYFESAGVIITLMTLGRYLEELAKGQTAQAIRELMNLTPPTARVIDDNGNVTLKPVDEVQIDDLIQIQPGESLPVDGIITQGRSAIDESMITGESMPVAKEIGDTVIGASVNSTGAFTYRATRVGQDTMISQIIRMVQEAQGSKAPISNLADRVAHYFVPTVIILAILAGVFWGLVMGESLNFTLRIVISVLVIACPCALGLATPTSIMVGTGNGAKHSILVRSGESLEKMHHTTTVVLDKTGTVTMGSPTLTDWLVDSEQDEAQVMQLIYNAEKQSEHPLALAITRYGQEQNFETLPVESFNSITGKGIEAQIADQTIQVGNQAWIESMSSIPNHLIQQAIQWANEGKTPIFAAVNQRAVATIAISDPVKDSSEEAIQQMIAEGLKVVLLTGDNKATAEAIAKQVGIEQVYSQVLPQDKAQIVKQLQTNSECVMMVGDGINDAPALAQADIGLAVSSGTDVAISSADVILMHNDLKDVLRAIHLSKLTLKNIKQNLFWAFAYNIIGIPIAMGVLRLFFDGPLLNPMMAALAMSLSSISVLTNALRLRYQRLL</sequence>
<protein>
    <recommendedName>
        <fullName evidence="3">P-type Cu(+) transporter</fullName>
        <ecNumber evidence="3">7.2.2.8</ecNumber>
    </recommendedName>
</protein>
<dbReference type="GO" id="GO:0055070">
    <property type="term" value="P:copper ion homeostasis"/>
    <property type="evidence" value="ECO:0007669"/>
    <property type="project" value="TreeGrafter"/>
</dbReference>
<dbReference type="Pfam" id="PF00403">
    <property type="entry name" value="HMA"/>
    <property type="match status" value="1"/>
</dbReference>
<keyword evidence="5 16" id="KW-0812">Transmembrane</keyword>
<comment type="similarity">
    <text evidence="2 16">Belongs to the cation transport ATPase (P-type) (TC 3.A.3) family. Type IB subfamily.</text>
</comment>
<dbReference type="Gene3D" id="3.40.50.1000">
    <property type="entry name" value="HAD superfamily/HAD-like"/>
    <property type="match status" value="1"/>
</dbReference>
<evidence type="ECO:0000256" key="14">
    <source>
        <dbReference type="ARBA" id="ARBA00023136"/>
    </source>
</evidence>
<organism evidence="18 19">
    <name type="scientific">Falseniella ignava</name>
    <dbReference type="NCBI Taxonomy" id="137730"/>
    <lineage>
        <taxon>Bacteria</taxon>
        <taxon>Bacillati</taxon>
        <taxon>Bacillota</taxon>
        <taxon>Bacilli</taxon>
        <taxon>Lactobacillales</taxon>
        <taxon>Aerococcaceae</taxon>
        <taxon>Falseniella</taxon>
    </lineage>
</organism>
<dbReference type="PANTHER" id="PTHR43520">
    <property type="entry name" value="ATP7, ISOFORM B"/>
    <property type="match status" value="1"/>
</dbReference>
<accession>A0A2I1K519</accession>
<dbReference type="Proteomes" id="UP000234384">
    <property type="component" value="Unassembled WGS sequence"/>
</dbReference>
<dbReference type="EMBL" id="PKHE01000001">
    <property type="protein sequence ID" value="PKY90740.1"/>
    <property type="molecule type" value="Genomic_DNA"/>
</dbReference>
<dbReference type="EC" id="7.2.2.8" evidence="3"/>
<dbReference type="PROSITE" id="PS00154">
    <property type="entry name" value="ATPASE_E1_E2"/>
    <property type="match status" value="1"/>
</dbReference>
<dbReference type="InterPro" id="IPR001757">
    <property type="entry name" value="P_typ_ATPase"/>
</dbReference>
<dbReference type="PROSITE" id="PS50846">
    <property type="entry name" value="HMA_2"/>
    <property type="match status" value="1"/>
</dbReference>
<evidence type="ECO:0000256" key="11">
    <source>
        <dbReference type="ARBA" id="ARBA00022989"/>
    </source>
</evidence>
<evidence type="ECO:0000256" key="13">
    <source>
        <dbReference type="ARBA" id="ARBA00023065"/>
    </source>
</evidence>
<dbReference type="SFLD" id="SFLDG00002">
    <property type="entry name" value="C1.7:_P-type_atpase_like"/>
    <property type="match status" value="1"/>
</dbReference>
<reference evidence="18 19" key="1">
    <citation type="submission" date="2017-12" db="EMBL/GenBank/DDBJ databases">
        <title>Phylogenetic diversity of female urinary microbiome.</title>
        <authorList>
            <person name="Thomas-White K."/>
            <person name="Wolfe A.J."/>
        </authorList>
    </citation>
    <scope>NUCLEOTIDE SEQUENCE [LARGE SCALE GENOMIC DNA]</scope>
    <source>
        <strain evidence="18 19">UMB0898</strain>
    </source>
</reference>
<evidence type="ECO:0000256" key="3">
    <source>
        <dbReference type="ARBA" id="ARBA00012517"/>
    </source>
</evidence>
<evidence type="ECO:0000256" key="2">
    <source>
        <dbReference type="ARBA" id="ARBA00006024"/>
    </source>
</evidence>
<dbReference type="Gene3D" id="2.70.150.10">
    <property type="entry name" value="Calcium-transporting ATPase, cytoplasmic transduction domain A"/>
    <property type="match status" value="1"/>
</dbReference>
<dbReference type="FunFam" id="2.70.150.10:FF:000002">
    <property type="entry name" value="Copper-transporting ATPase 1, putative"/>
    <property type="match status" value="1"/>
</dbReference>
<dbReference type="GO" id="GO:0043682">
    <property type="term" value="F:P-type divalent copper transporter activity"/>
    <property type="evidence" value="ECO:0007669"/>
    <property type="project" value="TreeGrafter"/>
</dbReference>
<dbReference type="InterPro" id="IPR006121">
    <property type="entry name" value="HMA_dom"/>
</dbReference>
<keyword evidence="11 16" id="KW-1133">Transmembrane helix</keyword>
<dbReference type="Gene3D" id="3.40.1110.10">
    <property type="entry name" value="Calcium-transporting ATPase, cytoplasmic domain N"/>
    <property type="match status" value="1"/>
</dbReference>
<dbReference type="GO" id="GO:0005507">
    <property type="term" value="F:copper ion binding"/>
    <property type="evidence" value="ECO:0007669"/>
    <property type="project" value="TreeGrafter"/>
</dbReference>
<evidence type="ECO:0000259" key="17">
    <source>
        <dbReference type="PROSITE" id="PS50846"/>
    </source>
</evidence>
<dbReference type="GO" id="GO:0140581">
    <property type="term" value="F:P-type monovalent copper transporter activity"/>
    <property type="evidence" value="ECO:0007669"/>
    <property type="project" value="UniProtKB-EC"/>
</dbReference>
<keyword evidence="7 16" id="KW-0547">Nucleotide-binding</keyword>
<dbReference type="InterPro" id="IPR044492">
    <property type="entry name" value="P_typ_ATPase_HD_dom"/>
</dbReference>
<keyword evidence="14 16" id="KW-0472">Membrane</keyword>
<comment type="catalytic activity">
    <reaction evidence="15">
        <text>Cu(+)(in) + ATP + H2O = Cu(+)(out) + ADP + phosphate + H(+)</text>
        <dbReference type="Rhea" id="RHEA:25792"/>
        <dbReference type="ChEBI" id="CHEBI:15377"/>
        <dbReference type="ChEBI" id="CHEBI:15378"/>
        <dbReference type="ChEBI" id="CHEBI:30616"/>
        <dbReference type="ChEBI" id="CHEBI:43474"/>
        <dbReference type="ChEBI" id="CHEBI:49552"/>
        <dbReference type="ChEBI" id="CHEBI:456216"/>
        <dbReference type="EC" id="7.2.2.8"/>
    </reaction>
</comment>
<dbReference type="GO" id="GO:0005886">
    <property type="term" value="C:plasma membrane"/>
    <property type="evidence" value="ECO:0007669"/>
    <property type="project" value="UniProtKB-SubCell"/>
</dbReference>
<dbReference type="PRINTS" id="PR00119">
    <property type="entry name" value="CATATPASE"/>
</dbReference>
<feature type="transmembrane region" description="Helical" evidence="16">
    <location>
        <begin position="381"/>
        <end position="401"/>
    </location>
</feature>
<keyword evidence="10" id="KW-1278">Translocase</keyword>
<dbReference type="Gene3D" id="3.30.70.100">
    <property type="match status" value="1"/>
</dbReference>
<dbReference type="SFLD" id="SFLDS00003">
    <property type="entry name" value="Haloacid_Dehalogenase"/>
    <property type="match status" value="1"/>
</dbReference>
<dbReference type="FunFam" id="3.40.50.1000:FF:000144">
    <property type="entry name" value="copper-transporting ATPase 1 isoform X2"/>
    <property type="match status" value="1"/>
</dbReference>
<dbReference type="InterPro" id="IPR036412">
    <property type="entry name" value="HAD-like_sf"/>
</dbReference>
<evidence type="ECO:0000256" key="16">
    <source>
        <dbReference type="RuleBase" id="RU362081"/>
    </source>
</evidence>
<dbReference type="InterPro" id="IPR023214">
    <property type="entry name" value="HAD_sf"/>
</dbReference>
<dbReference type="InterPro" id="IPR036163">
    <property type="entry name" value="HMA_dom_sf"/>
</dbReference>
<gene>
    <name evidence="18" type="ORF">CYJ57_00770</name>
</gene>
<evidence type="ECO:0000256" key="9">
    <source>
        <dbReference type="ARBA" id="ARBA00022840"/>
    </source>
</evidence>
<dbReference type="SUPFAM" id="SSF81665">
    <property type="entry name" value="Calcium ATPase, transmembrane domain M"/>
    <property type="match status" value="1"/>
</dbReference>
<keyword evidence="16" id="KW-1003">Cell membrane</keyword>
<keyword evidence="6 16" id="KW-0479">Metal-binding</keyword>
<evidence type="ECO:0000256" key="15">
    <source>
        <dbReference type="ARBA" id="ARBA00049289"/>
    </source>
</evidence>
<dbReference type="PRINTS" id="PR00943">
    <property type="entry name" value="CUATPASE"/>
</dbReference>